<feature type="region of interest" description="Disordered" evidence="7">
    <location>
        <begin position="1"/>
        <end position="26"/>
    </location>
</feature>
<evidence type="ECO:0000256" key="6">
    <source>
        <dbReference type="ARBA" id="ARBA00023136"/>
    </source>
</evidence>
<dbReference type="AlphaFoldDB" id="A0A382WN83"/>
<evidence type="ECO:0000256" key="5">
    <source>
        <dbReference type="ARBA" id="ARBA00022989"/>
    </source>
</evidence>
<dbReference type="InterPro" id="IPR025966">
    <property type="entry name" value="OppC_N"/>
</dbReference>
<feature type="transmembrane region" description="Helical" evidence="8">
    <location>
        <begin position="109"/>
        <end position="135"/>
    </location>
</feature>
<dbReference type="Gene3D" id="1.10.3720.10">
    <property type="entry name" value="MetI-like"/>
    <property type="match status" value="1"/>
</dbReference>
<evidence type="ECO:0000256" key="2">
    <source>
        <dbReference type="ARBA" id="ARBA00022448"/>
    </source>
</evidence>
<keyword evidence="4 8" id="KW-0812">Transmembrane</keyword>
<gene>
    <name evidence="10" type="ORF">METZ01_LOCUS413210</name>
</gene>
<dbReference type="Pfam" id="PF00528">
    <property type="entry name" value="BPD_transp_1"/>
    <property type="match status" value="1"/>
</dbReference>
<dbReference type="EMBL" id="UINC01161269">
    <property type="protein sequence ID" value="SVD60356.1"/>
    <property type="molecule type" value="Genomic_DNA"/>
</dbReference>
<dbReference type="PANTHER" id="PTHR43386">
    <property type="entry name" value="OLIGOPEPTIDE TRANSPORT SYSTEM PERMEASE PROTEIN APPC"/>
    <property type="match status" value="1"/>
</dbReference>
<dbReference type="GO" id="GO:0055085">
    <property type="term" value="P:transmembrane transport"/>
    <property type="evidence" value="ECO:0007669"/>
    <property type="project" value="InterPro"/>
</dbReference>
<evidence type="ECO:0000259" key="9">
    <source>
        <dbReference type="PROSITE" id="PS50928"/>
    </source>
</evidence>
<evidence type="ECO:0000256" key="4">
    <source>
        <dbReference type="ARBA" id="ARBA00022692"/>
    </source>
</evidence>
<dbReference type="SUPFAM" id="SSF161098">
    <property type="entry name" value="MetI-like"/>
    <property type="match status" value="1"/>
</dbReference>
<name>A0A382WN83_9ZZZZ</name>
<proteinExistence type="predicted"/>
<dbReference type="PANTHER" id="PTHR43386:SF23">
    <property type="entry name" value="ABC TRANSPORTER"/>
    <property type="match status" value="1"/>
</dbReference>
<evidence type="ECO:0000313" key="10">
    <source>
        <dbReference type="EMBL" id="SVD60356.1"/>
    </source>
</evidence>
<comment type="subcellular location">
    <subcellularLocation>
        <location evidence="1">Cell membrane</location>
        <topology evidence="1">Multi-pass membrane protein</topology>
    </subcellularLocation>
</comment>
<feature type="domain" description="ABC transmembrane type-1" evidence="9">
    <location>
        <begin position="107"/>
        <end position="248"/>
    </location>
</feature>
<keyword evidence="2" id="KW-0813">Transport</keyword>
<evidence type="ECO:0000256" key="3">
    <source>
        <dbReference type="ARBA" id="ARBA00022475"/>
    </source>
</evidence>
<feature type="transmembrane region" description="Helical" evidence="8">
    <location>
        <begin position="37"/>
        <end position="58"/>
    </location>
</feature>
<evidence type="ECO:0000256" key="1">
    <source>
        <dbReference type="ARBA" id="ARBA00004651"/>
    </source>
</evidence>
<feature type="transmembrane region" description="Helical" evidence="8">
    <location>
        <begin position="147"/>
        <end position="166"/>
    </location>
</feature>
<dbReference type="Pfam" id="PF12911">
    <property type="entry name" value="OppC_N"/>
    <property type="match status" value="1"/>
</dbReference>
<keyword evidence="3" id="KW-1003">Cell membrane</keyword>
<dbReference type="PROSITE" id="PS50928">
    <property type="entry name" value="ABC_TM1"/>
    <property type="match status" value="1"/>
</dbReference>
<protein>
    <recommendedName>
        <fullName evidence="9">ABC transmembrane type-1 domain-containing protein</fullName>
    </recommendedName>
</protein>
<accession>A0A382WN83</accession>
<keyword evidence="6 8" id="KW-0472">Membrane</keyword>
<dbReference type="InterPro" id="IPR035906">
    <property type="entry name" value="MetI-like_sf"/>
</dbReference>
<organism evidence="10">
    <name type="scientific">marine metagenome</name>
    <dbReference type="NCBI Taxonomy" id="408172"/>
    <lineage>
        <taxon>unclassified sequences</taxon>
        <taxon>metagenomes</taxon>
        <taxon>ecological metagenomes</taxon>
    </lineage>
</organism>
<sequence>MRQGMEGVTGATGQQSMESADPSEPRTIWQQIRKNRLLISGGGIVGALMLLALTAPLLTQWNILDDPMEQFPQGLGPYGLPLAPGGMHSLGTDSLGRDMLSRVVHGARISLTVGIIAMLTALCIGVTVGVIAGYFGTWVNTVLMRGTDVMMTIPGLLLAIAFASLMDGRQVHLHPSWTDWHGLDLTLERGILSVLLVIGIVSWTWIARVVRSQVISVKEREFVEASRAMGCRHRRIIARHIVPNILPT</sequence>
<reference evidence="10" key="1">
    <citation type="submission" date="2018-05" db="EMBL/GenBank/DDBJ databases">
        <authorList>
            <person name="Lanie J.A."/>
            <person name="Ng W.-L."/>
            <person name="Kazmierczak K.M."/>
            <person name="Andrzejewski T.M."/>
            <person name="Davidsen T.M."/>
            <person name="Wayne K.J."/>
            <person name="Tettelin H."/>
            <person name="Glass J.I."/>
            <person name="Rusch D."/>
            <person name="Podicherti R."/>
            <person name="Tsui H.-C.T."/>
            <person name="Winkler M.E."/>
        </authorList>
    </citation>
    <scope>NUCLEOTIDE SEQUENCE</scope>
</reference>
<dbReference type="InterPro" id="IPR050366">
    <property type="entry name" value="BP-dependent_transpt_permease"/>
</dbReference>
<evidence type="ECO:0000256" key="8">
    <source>
        <dbReference type="SAM" id="Phobius"/>
    </source>
</evidence>
<dbReference type="GO" id="GO:0005886">
    <property type="term" value="C:plasma membrane"/>
    <property type="evidence" value="ECO:0007669"/>
    <property type="project" value="UniProtKB-SubCell"/>
</dbReference>
<evidence type="ECO:0000256" key="7">
    <source>
        <dbReference type="SAM" id="MobiDB-lite"/>
    </source>
</evidence>
<keyword evidence="5 8" id="KW-1133">Transmembrane helix</keyword>
<feature type="transmembrane region" description="Helical" evidence="8">
    <location>
        <begin position="190"/>
        <end position="210"/>
    </location>
</feature>
<dbReference type="CDD" id="cd06261">
    <property type="entry name" value="TM_PBP2"/>
    <property type="match status" value="1"/>
</dbReference>
<feature type="non-terminal residue" evidence="10">
    <location>
        <position position="248"/>
    </location>
</feature>
<dbReference type="InterPro" id="IPR000515">
    <property type="entry name" value="MetI-like"/>
</dbReference>